<dbReference type="InterPro" id="IPR003331">
    <property type="entry name" value="UDP_GlcNAc_Epimerase_2_dom"/>
</dbReference>
<dbReference type="PANTHER" id="PTHR43174:SF1">
    <property type="entry name" value="UDP-N-ACETYLGLUCOSAMINE 2-EPIMERASE"/>
    <property type="match status" value="1"/>
</dbReference>
<dbReference type="RefSeq" id="WP_245515815.1">
    <property type="nucleotide sequence ID" value="NZ_BSPM01000007.1"/>
</dbReference>
<name>A0A4R6R8H6_9HYPH</name>
<dbReference type="Gene3D" id="3.40.50.2000">
    <property type="entry name" value="Glycogen Phosphorylase B"/>
    <property type="match status" value="2"/>
</dbReference>
<evidence type="ECO:0000313" key="3">
    <source>
        <dbReference type="EMBL" id="TDP82323.1"/>
    </source>
</evidence>
<evidence type="ECO:0000259" key="2">
    <source>
        <dbReference type="Pfam" id="PF02350"/>
    </source>
</evidence>
<dbReference type="AlphaFoldDB" id="A0A4R6R8H6"/>
<dbReference type="GO" id="GO:0016853">
    <property type="term" value="F:isomerase activity"/>
    <property type="evidence" value="ECO:0007669"/>
    <property type="project" value="UniProtKB-KW"/>
</dbReference>
<feature type="domain" description="UDP-N-acetylglucosamine 2-epimerase" evidence="2">
    <location>
        <begin position="22"/>
        <end position="367"/>
    </location>
</feature>
<accession>A0A4R6R8H6</accession>
<dbReference type="SUPFAM" id="SSF53756">
    <property type="entry name" value="UDP-Glycosyltransferase/glycogen phosphorylase"/>
    <property type="match status" value="1"/>
</dbReference>
<gene>
    <name evidence="3" type="ORF">EDD54_3590</name>
</gene>
<keyword evidence="4" id="KW-1185">Reference proteome</keyword>
<sequence>MLIDCVVGTRPNFVKMAPILRAFAARPGVATRLVHTGQHYDEAMDRVLFDELGLPRPDVNLAVGPAPSGPEQAARMMAALAPLMRERRPDLVVVVGDVNSTLAAALTASGLKIPLAHVEAGLRSFDRAMPEELNRMVVDQLADLHFVTEQAGVDNLLAERIAAERIHFVGNVMIDSLFACRERAVPIATVFAEAGADADFVAAARDGFGFVTMHRPSNVDDGAKLAGLLDALVRISERLPLIFAVHPRTAAAIERFGLGGRLAAPRLLVTGPLSYLRAVGAMSAATVVLTDSGGLQEEATALGTACLTIRDNTERPSTLGEGVNRLAGSDPAALEAATHDLLDRGAPSGRLPPLWDGRAAERIADVVMAWGASRG</sequence>
<protein>
    <submittedName>
        <fullName evidence="3">UDP-N-acetylglucosamine 2-epimerase (Non-hydrolysing)</fullName>
    </submittedName>
</protein>
<dbReference type="CDD" id="cd03786">
    <property type="entry name" value="GTB_UDP-GlcNAc_2-Epimerase"/>
    <property type="match status" value="1"/>
</dbReference>
<keyword evidence="1" id="KW-0413">Isomerase</keyword>
<reference evidence="3 4" key="1">
    <citation type="submission" date="2019-03" db="EMBL/GenBank/DDBJ databases">
        <title>Genomic Encyclopedia of Type Strains, Phase IV (KMG-IV): sequencing the most valuable type-strain genomes for metagenomic binning, comparative biology and taxonomic classification.</title>
        <authorList>
            <person name="Goeker M."/>
        </authorList>
    </citation>
    <scope>NUCLEOTIDE SEQUENCE [LARGE SCALE GENOMIC DNA]</scope>
    <source>
        <strain evidence="3 4">DSM 102969</strain>
    </source>
</reference>
<evidence type="ECO:0000256" key="1">
    <source>
        <dbReference type="RuleBase" id="RU003513"/>
    </source>
</evidence>
<organism evidence="3 4">
    <name type="scientific">Oharaeibacter diazotrophicus</name>
    <dbReference type="NCBI Taxonomy" id="1920512"/>
    <lineage>
        <taxon>Bacteria</taxon>
        <taxon>Pseudomonadati</taxon>
        <taxon>Pseudomonadota</taxon>
        <taxon>Alphaproteobacteria</taxon>
        <taxon>Hyphomicrobiales</taxon>
        <taxon>Pleomorphomonadaceae</taxon>
        <taxon>Oharaeibacter</taxon>
    </lineage>
</organism>
<dbReference type="PANTHER" id="PTHR43174">
    <property type="entry name" value="UDP-N-ACETYLGLUCOSAMINE 2-EPIMERASE"/>
    <property type="match status" value="1"/>
</dbReference>
<comment type="caution">
    <text evidence="3">The sequence shown here is derived from an EMBL/GenBank/DDBJ whole genome shotgun (WGS) entry which is preliminary data.</text>
</comment>
<dbReference type="Pfam" id="PF02350">
    <property type="entry name" value="Epimerase_2"/>
    <property type="match status" value="1"/>
</dbReference>
<dbReference type="InterPro" id="IPR029767">
    <property type="entry name" value="WecB-like"/>
</dbReference>
<proteinExistence type="inferred from homology"/>
<dbReference type="Proteomes" id="UP000294547">
    <property type="component" value="Unassembled WGS sequence"/>
</dbReference>
<dbReference type="NCBIfam" id="TIGR00236">
    <property type="entry name" value="wecB"/>
    <property type="match status" value="1"/>
</dbReference>
<evidence type="ECO:0000313" key="4">
    <source>
        <dbReference type="Proteomes" id="UP000294547"/>
    </source>
</evidence>
<dbReference type="EMBL" id="SNXY01000010">
    <property type="protein sequence ID" value="TDP82323.1"/>
    <property type="molecule type" value="Genomic_DNA"/>
</dbReference>
<comment type="similarity">
    <text evidence="1">Belongs to the UDP-N-acetylglucosamine 2-epimerase family.</text>
</comment>